<dbReference type="Proteomes" id="UP001152888">
    <property type="component" value="Unassembled WGS sequence"/>
</dbReference>
<name>A0A9P0P066_ACAOB</name>
<comment type="caution">
    <text evidence="1">The sequence shown here is derived from an EMBL/GenBank/DDBJ whole genome shotgun (WGS) entry which is preliminary data.</text>
</comment>
<accession>A0A9P0P066</accession>
<organism evidence="1 2">
    <name type="scientific">Acanthoscelides obtectus</name>
    <name type="common">Bean weevil</name>
    <name type="synonym">Bruchus obtectus</name>
    <dbReference type="NCBI Taxonomy" id="200917"/>
    <lineage>
        <taxon>Eukaryota</taxon>
        <taxon>Metazoa</taxon>
        <taxon>Ecdysozoa</taxon>
        <taxon>Arthropoda</taxon>
        <taxon>Hexapoda</taxon>
        <taxon>Insecta</taxon>
        <taxon>Pterygota</taxon>
        <taxon>Neoptera</taxon>
        <taxon>Endopterygota</taxon>
        <taxon>Coleoptera</taxon>
        <taxon>Polyphaga</taxon>
        <taxon>Cucujiformia</taxon>
        <taxon>Chrysomeloidea</taxon>
        <taxon>Chrysomelidae</taxon>
        <taxon>Bruchinae</taxon>
        <taxon>Bruchini</taxon>
        <taxon>Acanthoscelides</taxon>
    </lineage>
</organism>
<evidence type="ECO:0000313" key="1">
    <source>
        <dbReference type="EMBL" id="CAH1964318.1"/>
    </source>
</evidence>
<gene>
    <name evidence="1" type="ORF">ACAOBT_LOCUS5730</name>
</gene>
<dbReference type="AlphaFoldDB" id="A0A9P0P066"/>
<evidence type="ECO:0000313" key="2">
    <source>
        <dbReference type="Proteomes" id="UP001152888"/>
    </source>
</evidence>
<dbReference type="EMBL" id="CAKOFQ010006714">
    <property type="protein sequence ID" value="CAH1964318.1"/>
    <property type="molecule type" value="Genomic_DNA"/>
</dbReference>
<sequence>MLGIIRIRRWREYADHYRKQLNQSPTSYQISRAELRKVYMDPSKLDAEHTRSTFRIIRTPLMNNMLSLEDRERLSRQQTVIQRPIQRNI</sequence>
<protein>
    <submittedName>
        <fullName evidence="1">Uncharacterized protein</fullName>
    </submittedName>
</protein>
<reference evidence="1" key="1">
    <citation type="submission" date="2022-03" db="EMBL/GenBank/DDBJ databases">
        <authorList>
            <person name="Sayadi A."/>
        </authorList>
    </citation>
    <scope>NUCLEOTIDE SEQUENCE</scope>
</reference>
<keyword evidence="2" id="KW-1185">Reference proteome</keyword>
<proteinExistence type="predicted"/>